<reference evidence="1" key="1">
    <citation type="submission" date="2022-06" db="EMBL/GenBank/DDBJ databases">
        <title>Aquibacillus sp. a new bacterium isolated from soil saline samples.</title>
        <authorList>
            <person name="Galisteo C."/>
            <person name="De La Haba R."/>
            <person name="Sanchez-Porro C."/>
            <person name="Ventosa A."/>
        </authorList>
    </citation>
    <scope>NUCLEOTIDE SEQUENCE</scope>
    <source>
        <strain evidence="1">3ASR75-54</strain>
    </source>
</reference>
<dbReference type="Proteomes" id="UP001145069">
    <property type="component" value="Unassembled WGS sequence"/>
</dbReference>
<dbReference type="EMBL" id="JAMQKC010000021">
    <property type="protein sequence ID" value="MDC3418208.1"/>
    <property type="molecule type" value="Genomic_DNA"/>
</dbReference>
<accession>A0A9X4AHH6</accession>
<organism evidence="1 2">
    <name type="scientific">Aquibacillus salsiterrae</name>
    <dbReference type="NCBI Taxonomy" id="2950439"/>
    <lineage>
        <taxon>Bacteria</taxon>
        <taxon>Bacillati</taxon>
        <taxon>Bacillota</taxon>
        <taxon>Bacilli</taxon>
        <taxon>Bacillales</taxon>
        <taxon>Bacillaceae</taxon>
        <taxon>Aquibacillus</taxon>
    </lineage>
</organism>
<name>A0A9X4AHH6_9BACI</name>
<sequence length="62" mass="6829">MFSQITGFLMFMTALTLSALSVETFKMPLHLFFTAQLAMEKVLGSVTIADVATEIVEQDKQG</sequence>
<proteinExistence type="predicted"/>
<evidence type="ECO:0000313" key="1">
    <source>
        <dbReference type="EMBL" id="MDC3418208.1"/>
    </source>
</evidence>
<comment type="caution">
    <text evidence="1">The sequence shown here is derived from an EMBL/GenBank/DDBJ whole genome shotgun (WGS) entry which is preliminary data.</text>
</comment>
<dbReference type="RefSeq" id="WP_272447269.1">
    <property type="nucleotide sequence ID" value="NZ_JAMQKC010000021.1"/>
</dbReference>
<dbReference type="AlphaFoldDB" id="A0A9X4AHH6"/>
<keyword evidence="2" id="KW-1185">Reference proteome</keyword>
<evidence type="ECO:0000313" key="2">
    <source>
        <dbReference type="Proteomes" id="UP001145069"/>
    </source>
</evidence>
<gene>
    <name evidence="1" type="ORF">NC799_15060</name>
</gene>
<protein>
    <submittedName>
        <fullName evidence="1">Uncharacterized protein</fullName>
    </submittedName>
</protein>